<evidence type="ECO:0000259" key="1">
    <source>
        <dbReference type="Pfam" id="PF01590"/>
    </source>
</evidence>
<comment type="caution">
    <text evidence="2">The sequence shown here is derived from an EMBL/GenBank/DDBJ whole genome shotgun (WGS) entry which is preliminary data.</text>
</comment>
<dbReference type="InterPro" id="IPR003018">
    <property type="entry name" value="GAF"/>
</dbReference>
<dbReference type="PANTHER" id="PTHR43102">
    <property type="entry name" value="SLR1143 PROTEIN"/>
    <property type="match status" value="1"/>
</dbReference>
<name>A0A2M7V9K4_9BACT</name>
<dbReference type="Gene3D" id="3.30.450.40">
    <property type="match status" value="1"/>
</dbReference>
<dbReference type="SUPFAM" id="SSF55781">
    <property type="entry name" value="GAF domain-like"/>
    <property type="match status" value="1"/>
</dbReference>
<keyword evidence="2" id="KW-0418">Kinase</keyword>
<dbReference type="AlphaFoldDB" id="A0A2M7V9K4"/>
<keyword evidence="2" id="KW-0808">Transferase</keyword>
<gene>
    <name evidence="2" type="ORF">COX80_04190</name>
</gene>
<organism evidence="2 3">
    <name type="scientific">Candidatus Magasanikbacteria bacterium CG_4_10_14_0_2_um_filter_33_14</name>
    <dbReference type="NCBI Taxonomy" id="1974636"/>
    <lineage>
        <taxon>Bacteria</taxon>
        <taxon>Candidatus Magasanikiibacteriota</taxon>
    </lineage>
</organism>
<dbReference type="GO" id="GO:0016301">
    <property type="term" value="F:kinase activity"/>
    <property type="evidence" value="ECO:0007669"/>
    <property type="project" value="UniProtKB-KW"/>
</dbReference>
<dbReference type="Pfam" id="PF01590">
    <property type="entry name" value="GAF"/>
    <property type="match status" value="1"/>
</dbReference>
<proteinExistence type="predicted"/>
<dbReference type="InterPro" id="IPR029016">
    <property type="entry name" value="GAF-like_dom_sf"/>
</dbReference>
<dbReference type="EMBL" id="PFPL01000051">
    <property type="protein sequence ID" value="PIZ95546.1"/>
    <property type="molecule type" value="Genomic_DNA"/>
</dbReference>
<dbReference type="Proteomes" id="UP000231453">
    <property type="component" value="Unassembled WGS sequence"/>
</dbReference>
<dbReference type="PANTHER" id="PTHR43102:SF2">
    <property type="entry name" value="GAF DOMAIN-CONTAINING PROTEIN"/>
    <property type="match status" value="1"/>
</dbReference>
<evidence type="ECO:0000313" key="3">
    <source>
        <dbReference type="Proteomes" id="UP000231453"/>
    </source>
</evidence>
<feature type="domain" description="GAF" evidence="1">
    <location>
        <begin position="30"/>
        <end position="155"/>
    </location>
</feature>
<evidence type="ECO:0000313" key="2">
    <source>
        <dbReference type="EMBL" id="PIZ95546.1"/>
    </source>
</evidence>
<accession>A0A2M7V9K4</accession>
<sequence length="168" mass="19302">MDSMKKVPIPKFEKKRLESVKKLKILDTEPEERFDQITKKATEEFNTPISTISIVDKNREWYKSKQGVDVIEGPRDKSFCGHAMLGQEIFIVEDTTKDPRFADNPMVVGLPKIRFYAGVALHECESHLPIGAFCIKDTKPRKLTLSQINRLIETAKKIEEELNKKNTP</sequence>
<reference evidence="3" key="1">
    <citation type="submission" date="2017-09" db="EMBL/GenBank/DDBJ databases">
        <title>Depth-based differentiation of microbial function through sediment-hosted aquifers and enrichment of novel symbionts in the deep terrestrial subsurface.</title>
        <authorList>
            <person name="Probst A.J."/>
            <person name="Ladd B."/>
            <person name="Jarett J.K."/>
            <person name="Geller-Mcgrath D.E."/>
            <person name="Sieber C.M.K."/>
            <person name="Emerson J.B."/>
            <person name="Anantharaman K."/>
            <person name="Thomas B.C."/>
            <person name="Malmstrom R."/>
            <person name="Stieglmeier M."/>
            <person name="Klingl A."/>
            <person name="Woyke T."/>
            <person name="Ryan C.M."/>
            <person name="Banfield J.F."/>
        </authorList>
    </citation>
    <scope>NUCLEOTIDE SEQUENCE [LARGE SCALE GENOMIC DNA]</scope>
</reference>
<protein>
    <submittedName>
        <fullName evidence="2">Histidine kinase</fullName>
    </submittedName>
</protein>